<dbReference type="AlphaFoldDB" id="A0A161Q0L1"/>
<dbReference type="RefSeq" id="WP_062767411.1">
    <property type="nucleotide sequence ID" value="NZ_CP121045.1"/>
</dbReference>
<feature type="transmembrane region" description="Helical" evidence="5">
    <location>
        <begin position="227"/>
        <end position="247"/>
    </location>
</feature>
<feature type="transmembrane region" description="Helical" evidence="5">
    <location>
        <begin position="181"/>
        <end position="200"/>
    </location>
</feature>
<feature type="transmembrane region" description="Helical" evidence="5">
    <location>
        <begin position="394"/>
        <end position="419"/>
    </location>
</feature>
<protein>
    <recommendedName>
        <fullName evidence="8">Sodium/sulfate symporter</fullName>
    </recommendedName>
</protein>
<feature type="transmembrane region" description="Helical" evidence="5">
    <location>
        <begin position="439"/>
        <end position="462"/>
    </location>
</feature>
<feature type="transmembrane region" description="Helical" evidence="5">
    <location>
        <begin position="94"/>
        <end position="117"/>
    </location>
</feature>
<evidence type="ECO:0000256" key="1">
    <source>
        <dbReference type="ARBA" id="ARBA00004141"/>
    </source>
</evidence>
<feature type="transmembrane region" description="Helical" evidence="5">
    <location>
        <begin position="323"/>
        <end position="347"/>
    </location>
</feature>
<dbReference type="EMBL" id="LPZR01000190">
    <property type="protein sequence ID" value="KYO50843.1"/>
    <property type="molecule type" value="Genomic_DNA"/>
</dbReference>
<comment type="subcellular location">
    <subcellularLocation>
        <location evidence="1">Membrane</location>
        <topology evidence="1">Multi-pass membrane protein</topology>
    </subcellularLocation>
</comment>
<reference evidence="6 7" key="1">
    <citation type="submission" date="2015-12" db="EMBL/GenBank/DDBJ databases">
        <title>Genome sequence of Tistrella mobilis MCCC 1A02139.</title>
        <authorList>
            <person name="Lu L."/>
            <person name="Lai Q."/>
            <person name="Shao Z."/>
            <person name="Qian P."/>
        </authorList>
    </citation>
    <scope>NUCLEOTIDE SEQUENCE [LARGE SCALE GENOMIC DNA]</scope>
    <source>
        <strain evidence="6 7">MCCC 1A02139</strain>
    </source>
</reference>
<proteinExistence type="predicted"/>
<keyword evidence="4 5" id="KW-0472">Membrane</keyword>
<dbReference type="InterPro" id="IPR001898">
    <property type="entry name" value="SLC13A/DASS"/>
</dbReference>
<feature type="transmembrane region" description="Helical" evidence="5">
    <location>
        <begin position="66"/>
        <end position="82"/>
    </location>
</feature>
<dbReference type="OrthoDB" id="5460483at2"/>
<name>A0A161Q0L1_9PROT</name>
<dbReference type="PANTHER" id="PTHR10283">
    <property type="entry name" value="SOLUTE CARRIER FAMILY 13 MEMBER"/>
    <property type="match status" value="1"/>
</dbReference>
<gene>
    <name evidence="6" type="ORF">AUP44_01295</name>
</gene>
<comment type="caution">
    <text evidence="6">The sequence shown here is derived from an EMBL/GenBank/DDBJ whole genome shotgun (WGS) entry which is preliminary data.</text>
</comment>
<evidence type="ECO:0000256" key="3">
    <source>
        <dbReference type="ARBA" id="ARBA00022989"/>
    </source>
</evidence>
<sequence>MSATSARPPLVTAVIAGLLLIVGAAIRLLPETGAAPGGLDAAAAPAAALVVMTLGLWATGLLPESVTALGFFTIAMLTGLAPPEVVFSGLTSSAFWLIFSGLVIGVAVRHSGLGAWIAGHLARRVGTSYRGALLGALAFGLVMAFLMPSAMGRIVLILPILAALGEHLGHQPGDRRHAGMMLAGVIGTFLPSFTILPANVPNNIMVGILEAAGAPVPSFSTYLMTNFPVLGLLKTLVLAGVLLFLYGRGRQKPVTRPDRPAPMTRDQRRLALVLLVALGFWMTDALHHISPAWVSMTVAVICLIPRFAFLPPRALQTLNMEPIFYAGGVIGLGALIVHAGLGDWLAAVLLDAVGLQPGDAAGNFLRTGGLATVVAMATTLPGVPAILTPLTGDLAAATGLATPAVLAAQVMGFSTVILPYQAPPLMMAILIGGLPIRDVAKLCLLTAIVTILVLWPLQVLWLRVIGVI</sequence>
<accession>A0A161Q0L1</accession>
<feature type="transmembrane region" description="Helical" evidence="5">
    <location>
        <begin position="129"/>
        <end position="147"/>
    </location>
</feature>
<feature type="transmembrane region" description="Helical" evidence="5">
    <location>
        <begin position="367"/>
        <end position="387"/>
    </location>
</feature>
<evidence type="ECO:0008006" key="8">
    <source>
        <dbReference type="Google" id="ProtNLM"/>
    </source>
</evidence>
<dbReference type="GeneID" id="97240891"/>
<feature type="transmembrane region" description="Helical" evidence="5">
    <location>
        <begin position="292"/>
        <end position="311"/>
    </location>
</feature>
<keyword evidence="3 5" id="KW-1133">Transmembrane helix</keyword>
<evidence type="ECO:0000256" key="5">
    <source>
        <dbReference type="SAM" id="Phobius"/>
    </source>
</evidence>
<feature type="transmembrane region" description="Helical" evidence="5">
    <location>
        <begin position="41"/>
        <end position="59"/>
    </location>
</feature>
<organism evidence="6 7">
    <name type="scientific">Tistrella mobilis</name>
    <dbReference type="NCBI Taxonomy" id="171437"/>
    <lineage>
        <taxon>Bacteria</taxon>
        <taxon>Pseudomonadati</taxon>
        <taxon>Pseudomonadota</taxon>
        <taxon>Alphaproteobacteria</taxon>
        <taxon>Geminicoccales</taxon>
        <taxon>Geminicoccaceae</taxon>
        <taxon>Tistrella</taxon>
    </lineage>
</organism>
<dbReference type="GO" id="GO:0022857">
    <property type="term" value="F:transmembrane transporter activity"/>
    <property type="evidence" value="ECO:0007669"/>
    <property type="project" value="InterPro"/>
</dbReference>
<keyword evidence="2 5" id="KW-0812">Transmembrane</keyword>
<dbReference type="Proteomes" id="UP000075787">
    <property type="component" value="Unassembled WGS sequence"/>
</dbReference>
<dbReference type="GO" id="GO:0005886">
    <property type="term" value="C:plasma membrane"/>
    <property type="evidence" value="ECO:0007669"/>
    <property type="project" value="TreeGrafter"/>
</dbReference>
<evidence type="ECO:0000313" key="6">
    <source>
        <dbReference type="EMBL" id="KYO50843.1"/>
    </source>
</evidence>
<feature type="transmembrane region" description="Helical" evidence="5">
    <location>
        <begin position="268"/>
        <end position="286"/>
    </location>
</feature>
<dbReference type="Pfam" id="PF00939">
    <property type="entry name" value="Na_sulph_symp"/>
    <property type="match status" value="1"/>
</dbReference>
<evidence type="ECO:0000256" key="2">
    <source>
        <dbReference type="ARBA" id="ARBA00022692"/>
    </source>
</evidence>
<evidence type="ECO:0000256" key="4">
    <source>
        <dbReference type="ARBA" id="ARBA00023136"/>
    </source>
</evidence>
<evidence type="ECO:0000313" key="7">
    <source>
        <dbReference type="Proteomes" id="UP000075787"/>
    </source>
</evidence>